<dbReference type="InterPro" id="IPR007257">
    <property type="entry name" value="GINS_Psf2"/>
</dbReference>
<dbReference type="FunFam" id="1.20.58.1020:FF:000001">
    <property type="entry name" value="DNA replication complex GINS protein PSF2"/>
    <property type="match status" value="1"/>
</dbReference>
<dbReference type="PANTHER" id="PTHR12772">
    <property type="entry name" value="DNA REPLICATION COMPLEX GINS PROTEIN PSF2"/>
    <property type="match status" value="1"/>
</dbReference>
<evidence type="ECO:0000259" key="8">
    <source>
        <dbReference type="Pfam" id="PF05916"/>
    </source>
</evidence>
<dbReference type="InterPro" id="IPR021151">
    <property type="entry name" value="GINS_A"/>
</dbReference>
<keyword evidence="4 7" id="KW-0235">DNA replication</keyword>
<dbReference type="SUPFAM" id="SSF158573">
    <property type="entry name" value="GINS helical bundle-like"/>
    <property type="match status" value="1"/>
</dbReference>
<comment type="subcellular location">
    <subcellularLocation>
        <location evidence="1 7">Nucleus</location>
    </subcellularLocation>
</comment>
<dbReference type="GO" id="GO:0000811">
    <property type="term" value="C:GINS complex"/>
    <property type="evidence" value="ECO:0007669"/>
    <property type="project" value="TreeGrafter"/>
</dbReference>
<evidence type="ECO:0000256" key="2">
    <source>
        <dbReference type="ARBA" id="ARBA00010565"/>
    </source>
</evidence>
<feature type="domain" description="DNA replication complex GINS protein PSF2 N-terminal" evidence="9">
    <location>
        <begin position="13"/>
        <end position="71"/>
    </location>
</feature>
<dbReference type="Gene3D" id="3.40.5.50">
    <property type="match status" value="1"/>
</dbReference>
<dbReference type="OrthoDB" id="1938138at2759"/>
<name>A0A507CXD6_9FUNG</name>
<gene>
    <name evidence="10" type="ORF">SeLEV6574_g04878</name>
    <name evidence="11" type="ORF">SeMB42_g03074</name>
</gene>
<reference evidence="12 13" key="1">
    <citation type="journal article" date="2019" name="Sci. Rep.">
        <title>Comparative genomics of chytrid fungi reveal insights into the obligate biotrophic and pathogenic lifestyle of Synchytrium endobioticum.</title>
        <authorList>
            <person name="van de Vossenberg B.T.L.H."/>
            <person name="Warris S."/>
            <person name="Nguyen H.D.T."/>
            <person name="van Gent-Pelzer M.P.E."/>
            <person name="Joly D.L."/>
            <person name="van de Geest H.C."/>
            <person name="Bonants P.J.M."/>
            <person name="Smith D.S."/>
            <person name="Levesque C.A."/>
            <person name="van der Lee T.A.J."/>
        </authorList>
    </citation>
    <scope>NUCLEOTIDE SEQUENCE [LARGE SCALE GENOMIC DNA]</scope>
    <source>
        <strain evidence="10 13">LEV6574</strain>
        <strain evidence="11 12">MB42</strain>
    </source>
</reference>
<dbReference type="STRING" id="286115.A0A507CXD6"/>
<evidence type="ECO:0000259" key="9">
    <source>
        <dbReference type="Pfam" id="PF25005"/>
    </source>
</evidence>
<evidence type="ECO:0000256" key="4">
    <source>
        <dbReference type="ARBA" id="ARBA00022705"/>
    </source>
</evidence>
<dbReference type="GO" id="GO:0006260">
    <property type="term" value="P:DNA replication"/>
    <property type="evidence" value="ECO:0007669"/>
    <property type="project" value="UniProtKB-KW"/>
</dbReference>
<evidence type="ECO:0000256" key="7">
    <source>
        <dbReference type="PIRNR" id="PIRNR028998"/>
    </source>
</evidence>
<sequence>MAVPRSFRSGFGPTEIEFLAEDEPLTIIPSHKLDELDMISGTYGPFRPPIQVKVPLWLAVTLKKKQKCNIQPPVWMDVDNLERLIASERDEPAFTAVPFHFMEISQILLDCASDDIKSAELVKTLLKDLREIRQTKAQQGLKQLGYDYLQMDNLGLMEINEIRPFFTKVFNQLRRLNPAESNE</sequence>
<dbReference type="InterPro" id="IPR036224">
    <property type="entry name" value="GINS_bundle-like_dom_sf"/>
</dbReference>
<dbReference type="FunFam" id="3.40.5.50:FF:000001">
    <property type="entry name" value="DNA replication complex GINS protein PSF2"/>
    <property type="match status" value="1"/>
</dbReference>
<organism evidence="10 13">
    <name type="scientific">Synchytrium endobioticum</name>
    <dbReference type="NCBI Taxonomy" id="286115"/>
    <lineage>
        <taxon>Eukaryota</taxon>
        <taxon>Fungi</taxon>
        <taxon>Fungi incertae sedis</taxon>
        <taxon>Chytridiomycota</taxon>
        <taxon>Chytridiomycota incertae sedis</taxon>
        <taxon>Chytridiomycetes</taxon>
        <taxon>Synchytriales</taxon>
        <taxon>Synchytriaceae</taxon>
        <taxon>Synchytrium</taxon>
    </lineage>
</organism>
<dbReference type="Pfam" id="PF05916">
    <property type="entry name" value="Sld5"/>
    <property type="match status" value="1"/>
</dbReference>
<keyword evidence="5" id="KW-0159">Chromosome partition</keyword>
<dbReference type="Pfam" id="PF25005">
    <property type="entry name" value="PSF2_N"/>
    <property type="match status" value="1"/>
</dbReference>
<evidence type="ECO:0000256" key="1">
    <source>
        <dbReference type="ARBA" id="ARBA00004123"/>
    </source>
</evidence>
<evidence type="ECO:0000256" key="3">
    <source>
        <dbReference type="ARBA" id="ARBA00015139"/>
    </source>
</evidence>
<proteinExistence type="inferred from homology"/>
<dbReference type="InterPro" id="IPR056784">
    <property type="entry name" value="PSF2_N"/>
</dbReference>
<dbReference type="Gene3D" id="1.20.58.1020">
    <property type="match status" value="1"/>
</dbReference>
<comment type="subunit">
    <text evidence="7">Component of the GINS complex.</text>
</comment>
<comment type="similarity">
    <text evidence="2 7">Belongs to the GINS2/PSF2 family.</text>
</comment>
<keyword evidence="6 7" id="KW-0539">Nucleus</keyword>
<evidence type="ECO:0000256" key="6">
    <source>
        <dbReference type="ARBA" id="ARBA00023242"/>
    </source>
</evidence>
<evidence type="ECO:0000256" key="5">
    <source>
        <dbReference type="ARBA" id="ARBA00022829"/>
    </source>
</evidence>
<dbReference type="VEuPathDB" id="FungiDB:SeMB42_g03074"/>
<dbReference type="CDD" id="cd21694">
    <property type="entry name" value="GINS_B_Psf2"/>
    <property type="match status" value="1"/>
</dbReference>
<evidence type="ECO:0000313" key="13">
    <source>
        <dbReference type="Proteomes" id="UP000320475"/>
    </source>
</evidence>
<keyword evidence="12" id="KW-1185">Reference proteome</keyword>
<dbReference type="EMBL" id="QEAM01000209">
    <property type="protein sequence ID" value="TPX43785.1"/>
    <property type="molecule type" value="Genomic_DNA"/>
</dbReference>
<accession>A0A507CXD6</accession>
<dbReference type="EMBL" id="QEAN01000104">
    <property type="protein sequence ID" value="TPX48223.1"/>
    <property type="molecule type" value="Genomic_DNA"/>
</dbReference>
<dbReference type="CDD" id="cd11712">
    <property type="entry name" value="GINS_A_psf2"/>
    <property type="match status" value="1"/>
</dbReference>
<dbReference type="Proteomes" id="UP000317494">
    <property type="component" value="Unassembled WGS sequence"/>
</dbReference>
<feature type="domain" description="GINS subunit" evidence="8">
    <location>
        <begin position="75"/>
        <end position="174"/>
    </location>
</feature>
<dbReference type="AlphaFoldDB" id="A0A507CXD6"/>
<dbReference type="SUPFAM" id="SSF160059">
    <property type="entry name" value="PriA/YqbF domain"/>
    <property type="match status" value="1"/>
</dbReference>
<dbReference type="PIRSF" id="PIRSF028998">
    <property type="entry name" value="GINS_Psf2_subgr"/>
    <property type="match status" value="1"/>
</dbReference>
<evidence type="ECO:0000313" key="10">
    <source>
        <dbReference type="EMBL" id="TPX43785.1"/>
    </source>
</evidence>
<dbReference type="Proteomes" id="UP000320475">
    <property type="component" value="Unassembled WGS sequence"/>
</dbReference>
<comment type="caution">
    <text evidence="10">The sequence shown here is derived from an EMBL/GenBank/DDBJ whole genome shotgun (WGS) entry which is preliminary data.</text>
</comment>
<evidence type="ECO:0000313" key="12">
    <source>
        <dbReference type="Proteomes" id="UP000317494"/>
    </source>
</evidence>
<dbReference type="GO" id="GO:0007059">
    <property type="term" value="P:chromosome segregation"/>
    <property type="evidence" value="ECO:0007669"/>
    <property type="project" value="UniProtKB-KW"/>
</dbReference>
<evidence type="ECO:0000313" key="11">
    <source>
        <dbReference type="EMBL" id="TPX48223.1"/>
    </source>
</evidence>
<protein>
    <recommendedName>
        <fullName evidence="3 7">DNA replication complex GINS protein PSF2</fullName>
    </recommendedName>
</protein>
<dbReference type="PANTHER" id="PTHR12772:SF0">
    <property type="entry name" value="DNA REPLICATION COMPLEX GINS PROTEIN PSF2"/>
    <property type="match status" value="1"/>
</dbReference>
<dbReference type="GO" id="GO:0000727">
    <property type="term" value="P:double-strand break repair via break-induced replication"/>
    <property type="evidence" value="ECO:0007669"/>
    <property type="project" value="TreeGrafter"/>
</dbReference>